<dbReference type="GO" id="GO:0003964">
    <property type="term" value="F:RNA-directed DNA polymerase activity"/>
    <property type="evidence" value="ECO:0007669"/>
    <property type="project" value="UniProtKB-KW"/>
</dbReference>
<gene>
    <name evidence="2" type="ORF">EPI10_028506</name>
</gene>
<dbReference type="InterPro" id="IPR036397">
    <property type="entry name" value="RNaseH_sf"/>
</dbReference>
<keyword evidence="2" id="KW-0548">Nucleotidyltransferase</keyword>
<evidence type="ECO:0000259" key="1">
    <source>
        <dbReference type="Pfam" id="PF24626"/>
    </source>
</evidence>
<keyword evidence="2" id="KW-0808">Transferase</keyword>
<organism evidence="2 3">
    <name type="scientific">Gossypium australe</name>
    <dbReference type="NCBI Taxonomy" id="47621"/>
    <lineage>
        <taxon>Eukaryota</taxon>
        <taxon>Viridiplantae</taxon>
        <taxon>Streptophyta</taxon>
        <taxon>Embryophyta</taxon>
        <taxon>Tracheophyta</taxon>
        <taxon>Spermatophyta</taxon>
        <taxon>Magnoliopsida</taxon>
        <taxon>eudicotyledons</taxon>
        <taxon>Gunneridae</taxon>
        <taxon>Pentapetalae</taxon>
        <taxon>rosids</taxon>
        <taxon>malvids</taxon>
        <taxon>Malvales</taxon>
        <taxon>Malvaceae</taxon>
        <taxon>Malvoideae</taxon>
        <taxon>Gossypium</taxon>
    </lineage>
</organism>
<keyword evidence="3" id="KW-1185">Reference proteome</keyword>
<dbReference type="EMBL" id="SMMG02000009">
    <property type="protein sequence ID" value="KAA3461977.1"/>
    <property type="molecule type" value="Genomic_DNA"/>
</dbReference>
<name>A0A5B6UXT6_9ROSI</name>
<dbReference type="PANTHER" id="PTHR46148:SF44">
    <property type="entry name" value="GAG-POL POLYPROTEIN"/>
    <property type="match status" value="1"/>
</dbReference>
<evidence type="ECO:0000313" key="3">
    <source>
        <dbReference type="Proteomes" id="UP000325315"/>
    </source>
</evidence>
<dbReference type="AlphaFoldDB" id="A0A5B6UXT6"/>
<dbReference type="GO" id="GO:0003676">
    <property type="term" value="F:nucleic acid binding"/>
    <property type="evidence" value="ECO:0007669"/>
    <property type="project" value="InterPro"/>
</dbReference>
<dbReference type="OrthoDB" id="1909122at2759"/>
<dbReference type="PANTHER" id="PTHR46148">
    <property type="entry name" value="CHROMO DOMAIN-CONTAINING PROTEIN"/>
    <property type="match status" value="1"/>
</dbReference>
<dbReference type="Gene3D" id="3.30.420.10">
    <property type="entry name" value="Ribonuclease H-like superfamily/Ribonuclease H"/>
    <property type="match status" value="1"/>
</dbReference>
<proteinExistence type="predicted"/>
<dbReference type="InterPro" id="IPR056924">
    <property type="entry name" value="SH3_Tf2-1"/>
</dbReference>
<reference evidence="3" key="1">
    <citation type="journal article" date="2019" name="Plant Biotechnol. J.">
        <title>Genome sequencing of the Australian wild diploid species Gossypium australe highlights disease resistance and delayed gland morphogenesis.</title>
        <authorList>
            <person name="Cai Y."/>
            <person name="Cai X."/>
            <person name="Wang Q."/>
            <person name="Wang P."/>
            <person name="Zhang Y."/>
            <person name="Cai C."/>
            <person name="Xu Y."/>
            <person name="Wang K."/>
            <person name="Zhou Z."/>
            <person name="Wang C."/>
            <person name="Geng S."/>
            <person name="Li B."/>
            <person name="Dong Q."/>
            <person name="Hou Y."/>
            <person name="Wang H."/>
            <person name="Ai P."/>
            <person name="Liu Z."/>
            <person name="Yi F."/>
            <person name="Sun M."/>
            <person name="An G."/>
            <person name="Cheng J."/>
            <person name="Zhang Y."/>
            <person name="Shi Q."/>
            <person name="Xie Y."/>
            <person name="Shi X."/>
            <person name="Chang Y."/>
            <person name="Huang F."/>
            <person name="Chen Y."/>
            <person name="Hong S."/>
            <person name="Mi L."/>
            <person name="Sun Q."/>
            <person name="Zhang L."/>
            <person name="Zhou B."/>
            <person name="Peng R."/>
            <person name="Zhang X."/>
            <person name="Liu F."/>
        </authorList>
    </citation>
    <scope>NUCLEOTIDE SEQUENCE [LARGE SCALE GENOMIC DNA]</scope>
    <source>
        <strain evidence="3">cv. PA1801</strain>
    </source>
</reference>
<accession>A0A5B6UXT6</accession>
<dbReference type="Proteomes" id="UP000325315">
    <property type="component" value="Unassembled WGS sequence"/>
</dbReference>
<comment type="caution">
    <text evidence="2">The sequence shown here is derived from an EMBL/GenBank/DDBJ whole genome shotgun (WGS) entry which is preliminary data.</text>
</comment>
<feature type="domain" description="Tf2-1-like SH3-like" evidence="1">
    <location>
        <begin position="83"/>
        <end position="133"/>
    </location>
</feature>
<protein>
    <submittedName>
        <fullName evidence="2">Reverse transcriptase</fullName>
    </submittedName>
</protein>
<sequence>MVKLHGVPLSIIYDHNPRFTSRFWANWENFLQLVEFAYNNSYQSSTKMALYKALHGQNCITSLYWIELSVKKNIWDRLDKKNLRLYKIVKLSLRFINSYEVLERIGSVTYRLAFQLELKKIHNIIHVSMLRQYKFDPSHVLEKSKKLRNKRTTLVKVLWKHHGIEEATYEFEEVMKFQYPNLFSGKIF</sequence>
<keyword evidence="2" id="KW-0695">RNA-directed DNA polymerase</keyword>
<dbReference type="Pfam" id="PF24626">
    <property type="entry name" value="SH3_Tf2-1"/>
    <property type="match status" value="1"/>
</dbReference>
<evidence type="ECO:0000313" key="2">
    <source>
        <dbReference type="EMBL" id="KAA3461977.1"/>
    </source>
</evidence>